<evidence type="ECO:0000256" key="3">
    <source>
        <dbReference type="SAM" id="MobiDB-lite"/>
    </source>
</evidence>
<gene>
    <name evidence="5" type="ORF">JF539_05990</name>
</gene>
<keyword evidence="5" id="KW-0808">Transferase</keyword>
<dbReference type="PANTHER" id="PTHR32309:SF13">
    <property type="entry name" value="FERRIC ENTEROBACTIN TRANSPORT PROTEIN FEPE"/>
    <property type="match status" value="1"/>
</dbReference>
<feature type="domain" description="CobQ/CobB/MinD/ParA nucleotide binding" evidence="4">
    <location>
        <begin position="95"/>
        <end position="268"/>
    </location>
</feature>
<name>A0A939J2T7_9HYPH</name>
<dbReference type="EMBL" id="JAEKJZ010000001">
    <property type="protein sequence ID" value="MBN9669882.1"/>
    <property type="molecule type" value="Genomic_DNA"/>
</dbReference>
<dbReference type="Gene3D" id="3.40.50.300">
    <property type="entry name" value="P-loop containing nucleotide triphosphate hydrolases"/>
    <property type="match status" value="1"/>
</dbReference>
<dbReference type="CDD" id="cd05387">
    <property type="entry name" value="BY-kinase"/>
    <property type="match status" value="1"/>
</dbReference>
<dbReference type="PANTHER" id="PTHR32309">
    <property type="entry name" value="TYROSINE-PROTEIN KINASE"/>
    <property type="match status" value="1"/>
</dbReference>
<dbReference type="Pfam" id="PF01656">
    <property type="entry name" value="CbiA"/>
    <property type="match status" value="1"/>
</dbReference>
<dbReference type="GO" id="GO:0005886">
    <property type="term" value="C:plasma membrane"/>
    <property type="evidence" value="ECO:0007669"/>
    <property type="project" value="TreeGrafter"/>
</dbReference>
<proteinExistence type="predicted"/>
<evidence type="ECO:0000313" key="5">
    <source>
        <dbReference type="EMBL" id="MBN9669882.1"/>
    </source>
</evidence>
<dbReference type="AlphaFoldDB" id="A0A939J2T7"/>
<evidence type="ECO:0000256" key="2">
    <source>
        <dbReference type="ARBA" id="ARBA00022840"/>
    </source>
</evidence>
<sequence>MEHIKSALQKAGVLSENHQPAEKTVTPVQVKPSPTSSQKVRDTAPPALRTVKIDPKHLEKKRIVSQSMSDPNHIAFNLLRTRVRKAMFDNKWKTLAVTSPTPGCGKTMVSLNLAFSLARSPGLKTVLVDLDLKRPSIAPTLNVEPKSSIAQFLLGRAKPEDCFVQVDENLIVGLNSGHTPSSSELIQAPNMLDLFSFIQTSLTPDVVVFDLPPMRSSDDALAFLPRVDTALLVVAAGTTTTTEVDECELQISELDKLLGLVLNKCENASTEEYYY</sequence>
<dbReference type="InterPro" id="IPR005702">
    <property type="entry name" value="Wzc-like_C"/>
</dbReference>
<accession>A0A939J2T7</accession>
<dbReference type="SUPFAM" id="SSF52540">
    <property type="entry name" value="P-loop containing nucleoside triphosphate hydrolases"/>
    <property type="match status" value="1"/>
</dbReference>
<feature type="region of interest" description="Disordered" evidence="3">
    <location>
        <begin position="1"/>
        <end position="45"/>
    </location>
</feature>
<dbReference type="GO" id="GO:0004713">
    <property type="term" value="F:protein tyrosine kinase activity"/>
    <property type="evidence" value="ECO:0007669"/>
    <property type="project" value="TreeGrafter"/>
</dbReference>
<dbReference type="InterPro" id="IPR027417">
    <property type="entry name" value="P-loop_NTPase"/>
</dbReference>
<keyword evidence="2" id="KW-0067">ATP-binding</keyword>
<keyword evidence="1" id="KW-0547">Nucleotide-binding</keyword>
<protein>
    <submittedName>
        <fullName evidence="5">CpsD/CapB family tyrosine-protein kinase</fullName>
    </submittedName>
</protein>
<dbReference type="InterPro" id="IPR050445">
    <property type="entry name" value="Bact_polysacc_biosynth/exp"/>
</dbReference>
<dbReference type="Proteomes" id="UP000664096">
    <property type="component" value="Unassembled WGS sequence"/>
</dbReference>
<dbReference type="InterPro" id="IPR002586">
    <property type="entry name" value="CobQ/CobB/MinD/ParA_Nub-bd_dom"/>
</dbReference>
<evidence type="ECO:0000313" key="6">
    <source>
        <dbReference type="Proteomes" id="UP000664096"/>
    </source>
</evidence>
<organism evidence="5 6">
    <name type="scientific">Roseibium aggregatum</name>
    <dbReference type="NCBI Taxonomy" id="187304"/>
    <lineage>
        <taxon>Bacteria</taxon>
        <taxon>Pseudomonadati</taxon>
        <taxon>Pseudomonadota</taxon>
        <taxon>Alphaproteobacteria</taxon>
        <taxon>Hyphomicrobiales</taxon>
        <taxon>Stappiaceae</taxon>
        <taxon>Roseibium</taxon>
    </lineage>
</organism>
<evidence type="ECO:0000259" key="4">
    <source>
        <dbReference type="Pfam" id="PF01656"/>
    </source>
</evidence>
<comment type="caution">
    <text evidence="5">The sequence shown here is derived from an EMBL/GenBank/DDBJ whole genome shotgun (WGS) entry which is preliminary data.</text>
</comment>
<keyword evidence="5" id="KW-0418">Kinase</keyword>
<evidence type="ECO:0000256" key="1">
    <source>
        <dbReference type="ARBA" id="ARBA00022741"/>
    </source>
</evidence>
<dbReference type="RefSeq" id="WP_207139415.1">
    <property type="nucleotide sequence ID" value="NZ_JAEKJZ010000001.1"/>
</dbReference>
<reference evidence="5" key="1">
    <citation type="submission" date="2020-12" db="EMBL/GenBank/DDBJ databases">
        <title>Oil enriched cultivation method for isolating marine PHA-producing bacteria.</title>
        <authorList>
            <person name="Zheng W."/>
            <person name="Yu S."/>
            <person name="Huang Y."/>
        </authorList>
    </citation>
    <scope>NUCLEOTIDE SEQUENCE</scope>
    <source>
        <strain evidence="5">SY-2-12</strain>
    </source>
</reference>